<evidence type="ECO:0000313" key="2">
    <source>
        <dbReference type="EMBL" id="GAI18351.1"/>
    </source>
</evidence>
<dbReference type="EMBL" id="BARV01022056">
    <property type="protein sequence ID" value="GAI18351.1"/>
    <property type="molecule type" value="Genomic_DNA"/>
</dbReference>
<evidence type="ECO:0000256" key="1">
    <source>
        <dbReference type="SAM" id="MobiDB-lite"/>
    </source>
</evidence>
<gene>
    <name evidence="2" type="ORF">S06H3_36417</name>
</gene>
<feature type="non-terminal residue" evidence="2">
    <location>
        <position position="1"/>
    </location>
</feature>
<dbReference type="AlphaFoldDB" id="X1MJV1"/>
<feature type="region of interest" description="Disordered" evidence="1">
    <location>
        <begin position="13"/>
        <end position="46"/>
    </location>
</feature>
<organism evidence="2">
    <name type="scientific">marine sediment metagenome</name>
    <dbReference type="NCBI Taxonomy" id="412755"/>
    <lineage>
        <taxon>unclassified sequences</taxon>
        <taxon>metagenomes</taxon>
        <taxon>ecological metagenomes</taxon>
    </lineage>
</organism>
<comment type="caution">
    <text evidence="2">The sequence shown here is derived from an EMBL/GenBank/DDBJ whole genome shotgun (WGS) entry which is preliminary data.</text>
</comment>
<proteinExistence type="predicted"/>
<sequence>GLNSPFNRTIIQMMTDGRPFPDKKKPVCATGSKQSRTQPKGYEVLQ</sequence>
<accession>X1MJV1</accession>
<protein>
    <submittedName>
        <fullName evidence="2">Uncharacterized protein</fullName>
    </submittedName>
</protein>
<name>X1MJV1_9ZZZZ</name>
<reference evidence="2" key="1">
    <citation type="journal article" date="2014" name="Front. Microbiol.">
        <title>High frequency of phylogenetically diverse reductive dehalogenase-homologous genes in deep subseafloor sedimentary metagenomes.</title>
        <authorList>
            <person name="Kawai M."/>
            <person name="Futagami T."/>
            <person name="Toyoda A."/>
            <person name="Takaki Y."/>
            <person name="Nishi S."/>
            <person name="Hori S."/>
            <person name="Arai W."/>
            <person name="Tsubouchi T."/>
            <person name="Morono Y."/>
            <person name="Uchiyama I."/>
            <person name="Ito T."/>
            <person name="Fujiyama A."/>
            <person name="Inagaki F."/>
            <person name="Takami H."/>
        </authorList>
    </citation>
    <scope>NUCLEOTIDE SEQUENCE</scope>
    <source>
        <strain evidence="2">Expedition CK06-06</strain>
    </source>
</reference>